<evidence type="ECO:0000313" key="1">
    <source>
        <dbReference type="EMBL" id="KAJ8441278.1"/>
    </source>
</evidence>
<sequence>MLRRGTRIYLWKMKIQRGCLKMRMNSQAKPSKMQGGSLRHYTWSTHNFPVTTKGEYKGRGILMLLLGGTSLRLGVTVGRGRGLDIVSTRRRNLGIIEIILNRQQLCFNDALLDLPPNEPQLYRVANHHGIKDGLHHLKDMGSMCKLHCHNMVELGAVGREMQREQVRTKG</sequence>
<dbReference type="Proteomes" id="UP001153076">
    <property type="component" value="Unassembled WGS sequence"/>
</dbReference>
<accession>A0A9Q1KDB8</accession>
<comment type="caution">
    <text evidence="1">The sequence shown here is derived from an EMBL/GenBank/DDBJ whole genome shotgun (WGS) entry which is preliminary data.</text>
</comment>
<gene>
    <name evidence="1" type="ORF">Cgig2_013693</name>
</gene>
<dbReference type="AlphaFoldDB" id="A0A9Q1KDB8"/>
<reference evidence="1" key="1">
    <citation type="submission" date="2022-04" db="EMBL/GenBank/DDBJ databases">
        <title>Carnegiea gigantea Genome sequencing and assembly v2.</title>
        <authorList>
            <person name="Copetti D."/>
            <person name="Sanderson M.J."/>
            <person name="Burquez A."/>
            <person name="Wojciechowski M.F."/>
        </authorList>
    </citation>
    <scope>NUCLEOTIDE SEQUENCE</scope>
    <source>
        <strain evidence="1">SGP5-SGP5p</strain>
        <tissue evidence="1">Aerial part</tissue>
    </source>
</reference>
<proteinExistence type="predicted"/>
<dbReference type="EMBL" id="JAKOGI010000171">
    <property type="protein sequence ID" value="KAJ8441278.1"/>
    <property type="molecule type" value="Genomic_DNA"/>
</dbReference>
<keyword evidence="2" id="KW-1185">Reference proteome</keyword>
<evidence type="ECO:0000313" key="2">
    <source>
        <dbReference type="Proteomes" id="UP001153076"/>
    </source>
</evidence>
<organism evidence="1 2">
    <name type="scientific">Carnegiea gigantea</name>
    <dbReference type="NCBI Taxonomy" id="171969"/>
    <lineage>
        <taxon>Eukaryota</taxon>
        <taxon>Viridiplantae</taxon>
        <taxon>Streptophyta</taxon>
        <taxon>Embryophyta</taxon>
        <taxon>Tracheophyta</taxon>
        <taxon>Spermatophyta</taxon>
        <taxon>Magnoliopsida</taxon>
        <taxon>eudicotyledons</taxon>
        <taxon>Gunneridae</taxon>
        <taxon>Pentapetalae</taxon>
        <taxon>Caryophyllales</taxon>
        <taxon>Cactineae</taxon>
        <taxon>Cactaceae</taxon>
        <taxon>Cactoideae</taxon>
        <taxon>Echinocereeae</taxon>
        <taxon>Carnegiea</taxon>
    </lineage>
</organism>
<protein>
    <submittedName>
        <fullName evidence="1">Uncharacterized protein</fullName>
    </submittedName>
</protein>
<name>A0A9Q1KDB8_9CARY</name>